<dbReference type="InterPro" id="IPR023186">
    <property type="entry name" value="IUNH"/>
</dbReference>
<keyword evidence="1 4" id="KW-0378">Hydrolase</keyword>
<dbReference type="SUPFAM" id="SSF53590">
    <property type="entry name" value="Nucleoside hydrolase"/>
    <property type="match status" value="1"/>
</dbReference>
<dbReference type="PANTHER" id="PTHR12304:SF4">
    <property type="entry name" value="URIDINE NUCLEOSIDASE"/>
    <property type="match status" value="1"/>
</dbReference>
<sequence>MKDRHVIIDADCGIDDALALIFAIKANMNIIGITSVSGNVNSLESARNIKALLNMLEVDIPVYTSDITNIAGEYIDAKDTHGEDGLGETNFGQGFDYQSIVKAEDFILDALKQYKQVDIIALGPLTNLARAYMKDPDTFNKCRQIISMGGTYKAYGNMSPVTEFNYYHDPKAVAYVLASKVPLTMVTLDVTRKIYLTPDMTKRFEATHRIGKFVYDVTKFYMDFHRKAENFDGCIINDILNIAYYLNPSVCSGITAPVEVVTDGMTRGQILVDNLEMFYKEKKKCLVLHQVDANKVMNMFLETLQLNK</sequence>
<dbReference type="InterPro" id="IPR001910">
    <property type="entry name" value="Inosine/uridine_hydrolase_dom"/>
</dbReference>
<dbReference type="PANTHER" id="PTHR12304">
    <property type="entry name" value="INOSINE-URIDINE PREFERRING NUCLEOSIDE HYDROLASE"/>
    <property type="match status" value="1"/>
</dbReference>
<dbReference type="KEGG" id="vpy:HZI73_12265"/>
<reference evidence="4" key="1">
    <citation type="submission" date="2020-07" db="EMBL/GenBank/DDBJ databases">
        <title>Vallitalea pronyensis genome.</title>
        <authorList>
            <person name="Postec A."/>
        </authorList>
    </citation>
    <scope>NUCLEOTIDE SEQUENCE</scope>
    <source>
        <strain evidence="4">FatNI3</strain>
    </source>
</reference>
<dbReference type="GO" id="GO:0008477">
    <property type="term" value="F:purine nucleosidase activity"/>
    <property type="evidence" value="ECO:0007669"/>
    <property type="project" value="TreeGrafter"/>
</dbReference>
<keyword evidence="2" id="KW-0326">Glycosidase</keyword>
<dbReference type="Gene3D" id="3.90.245.10">
    <property type="entry name" value="Ribonucleoside hydrolase-like"/>
    <property type="match status" value="1"/>
</dbReference>
<feature type="domain" description="Inosine/uridine-preferring nucleoside hydrolase" evidence="3">
    <location>
        <begin position="6"/>
        <end position="297"/>
    </location>
</feature>
<evidence type="ECO:0000256" key="2">
    <source>
        <dbReference type="ARBA" id="ARBA00023295"/>
    </source>
</evidence>
<dbReference type="EMBL" id="CP058649">
    <property type="protein sequence ID" value="QUI23018.1"/>
    <property type="molecule type" value="Genomic_DNA"/>
</dbReference>
<evidence type="ECO:0000259" key="3">
    <source>
        <dbReference type="Pfam" id="PF01156"/>
    </source>
</evidence>
<accession>A0A8J8MKP9</accession>
<dbReference type="RefSeq" id="WP_212698516.1">
    <property type="nucleotide sequence ID" value="NZ_CP058649.1"/>
</dbReference>
<dbReference type="Pfam" id="PF01156">
    <property type="entry name" value="IU_nuc_hydro"/>
    <property type="match status" value="1"/>
</dbReference>
<protein>
    <submittedName>
        <fullName evidence="4">Nucleoside hydrolase</fullName>
    </submittedName>
</protein>
<dbReference type="GO" id="GO:0006152">
    <property type="term" value="P:purine nucleoside catabolic process"/>
    <property type="evidence" value="ECO:0007669"/>
    <property type="project" value="TreeGrafter"/>
</dbReference>
<name>A0A8J8MKP9_9FIRM</name>
<evidence type="ECO:0000313" key="5">
    <source>
        <dbReference type="Proteomes" id="UP000683246"/>
    </source>
</evidence>
<proteinExistence type="predicted"/>
<evidence type="ECO:0000256" key="1">
    <source>
        <dbReference type="ARBA" id="ARBA00022801"/>
    </source>
</evidence>
<evidence type="ECO:0000313" key="4">
    <source>
        <dbReference type="EMBL" id="QUI23018.1"/>
    </source>
</evidence>
<gene>
    <name evidence="4" type="ORF">HZI73_12265</name>
</gene>
<keyword evidence="5" id="KW-1185">Reference proteome</keyword>
<dbReference type="GO" id="GO:0005829">
    <property type="term" value="C:cytosol"/>
    <property type="evidence" value="ECO:0007669"/>
    <property type="project" value="TreeGrafter"/>
</dbReference>
<dbReference type="Proteomes" id="UP000683246">
    <property type="component" value="Chromosome"/>
</dbReference>
<dbReference type="AlphaFoldDB" id="A0A8J8MKP9"/>
<organism evidence="4 5">
    <name type="scientific">Vallitalea pronyensis</name>
    <dbReference type="NCBI Taxonomy" id="1348613"/>
    <lineage>
        <taxon>Bacteria</taxon>
        <taxon>Bacillati</taxon>
        <taxon>Bacillota</taxon>
        <taxon>Clostridia</taxon>
        <taxon>Lachnospirales</taxon>
        <taxon>Vallitaleaceae</taxon>
        <taxon>Vallitalea</taxon>
    </lineage>
</organism>
<dbReference type="InterPro" id="IPR036452">
    <property type="entry name" value="Ribo_hydro-like"/>
</dbReference>